<dbReference type="PANTHER" id="PTHR43900:SF3">
    <property type="entry name" value="GLUTATHIONE S-TRANSFERASE RHO"/>
    <property type="match status" value="1"/>
</dbReference>
<dbReference type="InterPro" id="IPR010987">
    <property type="entry name" value="Glutathione-S-Trfase_C-like"/>
</dbReference>
<dbReference type="Gene3D" id="3.40.30.10">
    <property type="entry name" value="Glutaredoxin"/>
    <property type="match status" value="1"/>
</dbReference>
<dbReference type="Proteomes" id="UP000838748">
    <property type="component" value="Unassembled WGS sequence"/>
</dbReference>
<accession>A0ABM9A433</accession>
<sequence length="218" mass="24823">MLADVHIIGPQYSSFVRSVALCCEEKGISYSLGFDLPDKKLEFKGSDHYSLHPFGKLPILLHGDRQVFETATICRYLDSEFLGKQLQPSQHYDRAIVDQWCAATSTYIDKALIRDYLIEFSFPRGEDGEIRWDRIEQAKPKAEESFGILNQQLGNSTFICGERYSIADALLTPIVDYLEKFPHAKDLFSVYPKLLDYVLRMRSRASGQSVLVAADIRS</sequence>
<reference evidence="5" key="1">
    <citation type="submission" date="2021-11" db="EMBL/GenBank/DDBJ databases">
        <authorList>
            <person name="Rodrigo-Torres L."/>
            <person name="Arahal R. D."/>
            <person name="Lucena T."/>
        </authorList>
    </citation>
    <scope>NUCLEOTIDE SEQUENCE</scope>
    <source>
        <strain evidence="5">CECT 7928</strain>
    </source>
</reference>
<dbReference type="EC" id="2.5.1.18" evidence="1"/>
<dbReference type="InterPro" id="IPR004045">
    <property type="entry name" value="Glutathione_S-Trfase_N"/>
</dbReference>
<dbReference type="InterPro" id="IPR036249">
    <property type="entry name" value="Thioredoxin-like_sf"/>
</dbReference>
<keyword evidence="2" id="KW-0808">Transferase</keyword>
<dbReference type="SFLD" id="SFLDG00358">
    <property type="entry name" value="Main_(cytGST)"/>
    <property type="match status" value="1"/>
</dbReference>
<dbReference type="SFLD" id="SFLDS00019">
    <property type="entry name" value="Glutathione_Transferase_(cytos"/>
    <property type="match status" value="1"/>
</dbReference>
<proteinExistence type="predicted"/>
<protein>
    <recommendedName>
        <fullName evidence="1">glutathione transferase</fullName>
        <ecNumber evidence="1">2.5.1.18</ecNumber>
    </recommendedName>
</protein>
<name>A0ABM9A433_9VIBR</name>
<evidence type="ECO:0000256" key="2">
    <source>
        <dbReference type="ARBA" id="ARBA00022679"/>
    </source>
</evidence>
<dbReference type="SUPFAM" id="SSF47616">
    <property type="entry name" value="GST C-terminal domain-like"/>
    <property type="match status" value="1"/>
</dbReference>
<evidence type="ECO:0000259" key="3">
    <source>
        <dbReference type="PROSITE" id="PS50404"/>
    </source>
</evidence>
<dbReference type="SUPFAM" id="SSF52833">
    <property type="entry name" value="Thioredoxin-like"/>
    <property type="match status" value="1"/>
</dbReference>
<dbReference type="InterPro" id="IPR036282">
    <property type="entry name" value="Glutathione-S-Trfase_C_sf"/>
</dbReference>
<dbReference type="CDD" id="cd00299">
    <property type="entry name" value="GST_C_family"/>
    <property type="match status" value="1"/>
</dbReference>
<gene>
    <name evidence="5" type="ORF">VMF7928_02240</name>
</gene>
<evidence type="ECO:0000256" key="1">
    <source>
        <dbReference type="ARBA" id="ARBA00012452"/>
    </source>
</evidence>
<dbReference type="PROSITE" id="PS50404">
    <property type="entry name" value="GST_NTER"/>
    <property type="match status" value="1"/>
</dbReference>
<evidence type="ECO:0000259" key="4">
    <source>
        <dbReference type="PROSITE" id="PS50405"/>
    </source>
</evidence>
<dbReference type="Pfam" id="PF00043">
    <property type="entry name" value="GST_C"/>
    <property type="match status" value="1"/>
</dbReference>
<evidence type="ECO:0000313" key="5">
    <source>
        <dbReference type="EMBL" id="CAH0539553.1"/>
    </source>
</evidence>
<dbReference type="RefSeq" id="WP_237361544.1">
    <property type="nucleotide sequence ID" value="NZ_CAKLDM010000002.1"/>
</dbReference>
<dbReference type="Pfam" id="PF13409">
    <property type="entry name" value="GST_N_2"/>
    <property type="match status" value="1"/>
</dbReference>
<keyword evidence="6" id="KW-1185">Reference proteome</keyword>
<organism evidence="5 6">
    <name type="scientific">Vibrio marisflavi CECT 7928</name>
    <dbReference type="NCBI Taxonomy" id="634439"/>
    <lineage>
        <taxon>Bacteria</taxon>
        <taxon>Pseudomonadati</taxon>
        <taxon>Pseudomonadota</taxon>
        <taxon>Gammaproteobacteria</taxon>
        <taxon>Vibrionales</taxon>
        <taxon>Vibrionaceae</taxon>
        <taxon>Vibrio</taxon>
    </lineage>
</organism>
<comment type="caution">
    <text evidence="5">The sequence shown here is derived from an EMBL/GenBank/DDBJ whole genome shotgun (WGS) entry which is preliminary data.</text>
</comment>
<dbReference type="PANTHER" id="PTHR43900">
    <property type="entry name" value="GLUTATHIONE S-TRANSFERASE RHO"/>
    <property type="match status" value="1"/>
</dbReference>
<feature type="domain" description="GST N-terminal" evidence="3">
    <location>
        <begin position="3"/>
        <end position="85"/>
    </location>
</feature>
<dbReference type="Gene3D" id="1.20.1050.10">
    <property type="match status" value="1"/>
</dbReference>
<feature type="domain" description="GST C-terminal" evidence="4">
    <location>
        <begin position="90"/>
        <end position="218"/>
    </location>
</feature>
<dbReference type="InterPro" id="IPR040079">
    <property type="entry name" value="Glutathione_S-Trfase"/>
</dbReference>
<dbReference type="EMBL" id="CAKLDM010000002">
    <property type="protein sequence ID" value="CAH0539553.1"/>
    <property type="molecule type" value="Genomic_DNA"/>
</dbReference>
<dbReference type="InterPro" id="IPR004046">
    <property type="entry name" value="GST_C"/>
</dbReference>
<dbReference type="PROSITE" id="PS50405">
    <property type="entry name" value="GST_CTER"/>
    <property type="match status" value="1"/>
</dbReference>
<evidence type="ECO:0000313" key="6">
    <source>
        <dbReference type="Proteomes" id="UP000838748"/>
    </source>
</evidence>